<gene>
    <name evidence="12" type="ORF">MOPEL_135_02140</name>
</gene>
<feature type="transmembrane region" description="Helical" evidence="9">
    <location>
        <begin position="409"/>
        <end position="430"/>
    </location>
</feature>
<feature type="transmembrane region" description="Helical" evidence="9">
    <location>
        <begin position="442"/>
        <end position="464"/>
    </location>
</feature>
<evidence type="ECO:0000256" key="6">
    <source>
        <dbReference type="ARBA" id="ARBA00022989"/>
    </source>
</evidence>
<keyword evidence="4" id="KW-0808">Transferase</keyword>
<dbReference type="Pfam" id="PF24878">
    <property type="entry name" value="YkcB_C"/>
    <property type="match status" value="1"/>
</dbReference>
<dbReference type="PANTHER" id="PTHR33908">
    <property type="entry name" value="MANNOSYLTRANSFERASE YKCB-RELATED"/>
    <property type="match status" value="1"/>
</dbReference>
<comment type="subcellular location">
    <subcellularLocation>
        <location evidence="1">Cell membrane</location>
        <topology evidence="1">Multi-pass membrane protein</topology>
    </subcellularLocation>
</comment>
<comment type="caution">
    <text evidence="12">The sequence shown here is derived from an EMBL/GenBank/DDBJ whole genome shotgun (WGS) entry which is preliminary data.</text>
</comment>
<proteinExistence type="predicted"/>
<dbReference type="GO" id="GO:0005886">
    <property type="term" value="C:plasma membrane"/>
    <property type="evidence" value="ECO:0007669"/>
    <property type="project" value="UniProtKB-SubCell"/>
</dbReference>
<feature type="transmembrane region" description="Helical" evidence="9">
    <location>
        <begin position="76"/>
        <end position="94"/>
    </location>
</feature>
<evidence type="ECO:0000256" key="1">
    <source>
        <dbReference type="ARBA" id="ARBA00004651"/>
    </source>
</evidence>
<reference evidence="12 13" key="1">
    <citation type="submission" date="2012-02" db="EMBL/GenBank/DDBJ databases">
        <title>Whole genome shotgun sequence of Mobilicoccus pelagius NBRC 104925.</title>
        <authorList>
            <person name="Yoshida Y."/>
            <person name="Hosoyama A."/>
            <person name="Tsuchikane K."/>
            <person name="Katsumata H."/>
            <person name="Yamazaki S."/>
            <person name="Fujita N."/>
        </authorList>
    </citation>
    <scope>NUCLEOTIDE SEQUENCE [LARGE SCALE GENOMIC DNA]</scope>
    <source>
        <strain evidence="12 13">NBRC 104925</strain>
    </source>
</reference>
<feature type="region of interest" description="Disordered" evidence="8">
    <location>
        <begin position="728"/>
        <end position="747"/>
    </location>
</feature>
<keyword evidence="13" id="KW-1185">Reference proteome</keyword>
<feature type="transmembrane region" description="Helical" evidence="9">
    <location>
        <begin position="250"/>
        <end position="268"/>
    </location>
</feature>
<dbReference type="STRING" id="1089455.MOPEL_135_02140"/>
<evidence type="ECO:0000256" key="3">
    <source>
        <dbReference type="ARBA" id="ARBA00022676"/>
    </source>
</evidence>
<accession>H5UW68</accession>
<keyword evidence="5 9" id="KW-0812">Transmembrane</keyword>
<feature type="compositionally biased region" description="Low complexity" evidence="8">
    <location>
        <begin position="551"/>
        <end position="611"/>
    </location>
</feature>
<dbReference type="InterPro" id="IPR056785">
    <property type="entry name" value="YkcA/B-like_C"/>
</dbReference>
<feature type="region of interest" description="Disordered" evidence="8">
    <location>
        <begin position="29"/>
        <end position="61"/>
    </location>
</feature>
<dbReference type="InterPro" id="IPR038731">
    <property type="entry name" value="RgtA/B/C-like"/>
</dbReference>
<keyword evidence="2" id="KW-1003">Cell membrane</keyword>
<feature type="transmembrane region" description="Helical" evidence="9">
    <location>
        <begin position="383"/>
        <end position="403"/>
    </location>
</feature>
<feature type="compositionally biased region" description="Low complexity" evidence="8">
    <location>
        <begin position="732"/>
        <end position="747"/>
    </location>
</feature>
<evidence type="ECO:0000256" key="9">
    <source>
        <dbReference type="SAM" id="Phobius"/>
    </source>
</evidence>
<dbReference type="AlphaFoldDB" id="H5UW68"/>
<feature type="transmembrane region" description="Helical" evidence="9">
    <location>
        <begin position="496"/>
        <end position="515"/>
    </location>
</feature>
<feature type="compositionally biased region" description="Gly residues" evidence="8">
    <location>
        <begin position="535"/>
        <end position="550"/>
    </location>
</feature>
<organism evidence="12 13">
    <name type="scientific">Mobilicoccus pelagius NBRC 104925</name>
    <dbReference type="NCBI Taxonomy" id="1089455"/>
    <lineage>
        <taxon>Bacteria</taxon>
        <taxon>Bacillati</taxon>
        <taxon>Actinomycetota</taxon>
        <taxon>Actinomycetes</taxon>
        <taxon>Micrococcales</taxon>
        <taxon>Dermatophilaceae</taxon>
        <taxon>Mobilicoccus</taxon>
    </lineage>
</organism>
<feature type="compositionally biased region" description="Low complexity" evidence="8">
    <location>
        <begin position="34"/>
        <end position="61"/>
    </location>
</feature>
<feature type="transmembrane region" description="Helical" evidence="9">
    <location>
        <begin position="152"/>
        <end position="173"/>
    </location>
</feature>
<dbReference type="PANTHER" id="PTHR33908:SF3">
    <property type="entry name" value="UNDECAPRENYL PHOSPHATE-ALPHA-4-AMINO-4-DEOXY-L-ARABINOSE ARABINOSYL TRANSFERASE"/>
    <property type="match status" value="1"/>
</dbReference>
<feature type="transmembrane region" description="Helical" evidence="9">
    <location>
        <begin position="275"/>
        <end position="293"/>
    </location>
</feature>
<evidence type="ECO:0000256" key="2">
    <source>
        <dbReference type="ARBA" id="ARBA00022475"/>
    </source>
</evidence>
<feature type="transmembrane region" description="Helical" evidence="9">
    <location>
        <begin position="180"/>
        <end position="200"/>
    </location>
</feature>
<feature type="transmembrane region" description="Helical" evidence="9">
    <location>
        <begin position="354"/>
        <end position="371"/>
    </location>
</feature>
<keyword evidence="3" id="KW-0328">Glycosyltransferase</keyword>
<keyword evidence="6 9" id="KW-1133">Transmembrane helix</keyword>
<dbReference type="GO" id="GO:0009103">
    <property type="term" value="P:lipopolysaccharide biosynthetic process"/>
    <property type="evidence" value="ECO:0007669"/>
    <property type="project" value="UniProtKB-ARBA"/>
</dbReference>
<feature type="transmembrane region" description="Helical" evidence="9">
    <location>
        <begin position="470"/>
        <end position="489"/>
    </location>
</feature>
<dbReference type="OrthoDB" id="5241882at2"/>
<evidence type="ECO:0000256" key="4">
    <source>
        <dbReference type="ARBA" id="ARBA00022679"/>
    </source>
</evidence>
<evidence type="ECO:0000256" key="7">
    <source>
        <dbReference type="ARBA" id="ARBA00023136"/>
    </source>
</evidence>
<keyword evidence="7 9" id="KW-0472">Membrane</keyword>
<dbReference type="GO" id="GO:0010041">
    <property type="term" value="P:response to iron(III) ion"/>
    <property type="evidence" value="ECO:0007669"/>
    <property type="project" value="TreeGrafter"/>
</dbReference>
<evidence type="ECO:0000256" key="5">
    <source>
        <dbReference type="ARBA" id="ARBA00022692"/>
    </source>
</evidence>
<evidence type="ECO:0000259" key="10">
    <source>
        <dbReference type="Pfam" id="PF13231"/>
    </source>
</evidence>
<dbReference type="eggNOG" id="COG1807">
    <property type="taxonomic scope" value="Bacteria"/>
</dbReference>
<evidence type="ECO:0000256" key="8">
    <source>
        <dbReference type="SAM" id="MobiDB-lite"/>
    </source>
</evidence>
<feature type="domain" description="Glycosyltransferase RgtA/B/C/D-like" evidence="10">
    <location>
        <begin position="131"/>
        <end position="285"/>
    </location>
</feature>
<evidence type="ECO:0000313" key="12">
    <source>
        <dbReference type="EMBL" id="GAB49976.1"/>
    </source>
</evidence>
<feature type="region of interest" description="Disordered" evidence="8">
    <location>
        <begin position="535"/>
        <end position="611"/>
    </location>
</feature>
<dbReference type="EMBL" id="BAFE01000094">
    <property type="protein sequence ID" value="GAB49976.1"/>
    <property type="molecule type" value="Genomic_DNA"/>
</dbReference>
<dbReference type="RefSeq" id="WP_009760633.1">
    <property type="nucleotide sequence ID" value="NZ_BAFE01000094.1"/>
</dbReference>
<evidence type="ECO:0000313" key="13">
    <source>
        <dbReference type="Proteomes" id="UP000004367"/>
    </source>
</evidence>
<sequence length="747" mass="75957">MVTDTALVPADARSCGVLARTRDVLTPRPRLRRAAGAGEASVTPDAATSTTAGGSGATPAASAHSGLRTWPTWEKVSLAALLLGTLAFWLYGLSANGYANSFYSAAVQAGSQSWTAMFFGSSDAANSITVDKPPASLWVMALSVRLFGLNPWAILVPEVLMGVGTVAILYAAVRRHGGHVAGLLAGLVLAVTPVATLMFRFNNPDALLVLLLTAATAAMLRAVEKACGRRFALVGMLLGFAFLTKTLQAFLVLPVLGLVYLVCAPTTLRHRVVHSLGGLAAMLVAGGWWVAIVELLPASMRPYIGGSQTNSFLDLTFGYNGLGRINGDEAGSVGPNSGTQSILRLFSSSVGGQISWLIPTALVFLAVGLWVTRRAPRTDLRRVSYLLWGGWLVVTGLVFSLMAGIFHEYYTVALAPAVAALVGVGAVDAWRRVRSQDVRWGSVTLSVATAAASVWGFVLLTRVADQAYGPLRYVVLTLGLSCALLLLVTERMHRRFVPVVLAGALLASLAGPTAYSVSTVSHGYSGSIVTAGPTSGMGPGGAGGGPGGGTPPQARGATGSTTGSSTSTGTAAAGSASTGSSGTTGATTGSSSSNGSTTGTAQSGSALGGLLNAGTPSEEVVAALQADADSYTWAAAAIGSQNSAGLQLASGEPVMAIGGFNGSDPSPKLAQFQWYVANGRIHWFAASGQGAGPGIGGTGTAAKITAWVTANYTAVTIDGATFYDLTQPLSPTTTSTTTGTTGTTTTN</sequence>
<dbReference type="InterPro" id="IPR050297">
    <property type="entry name" value="LipidA_mod_glycosyltrf_83"/>
</dbReference>
<dbReference type="Proteomes" id="UP000004367">
    <property type="component" value="Unassembled WGS sequence"/>
</dbReference>
<protein>
    <submittedName>
        <fullName evidence="12">Uncharacterized protein</fullName>
    </submittedName>
</protein>
<dbReference type="Pfam" id="PF13231">
    <property type="entry name" value="PMT_2"/>
    <property type="match status" value="1"/>
</dbReference>
<dbReference type="GO" id="GO:0016763">
    <property type="term" value="F:pentosyltransferase activity"/>
    <property type="evidence" value="ECO:0007669"/>
    <property type="project" value="TreeGrafter"/>
</dbReference>
<name>H5UW68_9MICO</name>
<feature type="domain" description="Putative mannosyltransferase YkcA/B-like C-terminal" evidence="11">
    <location>
        <begin position="621"/>
        <end position="711"/>
    </location>
</feature>
<evidence type="ECO:0000259" key="11">
    <source>
        <dbReference type="Pfam" id="PF24878"/>
    </source>
</evidence>